<accession>A0A518CR42</accession>
<feature type="compositionally biased region" description="Basic and acidic residues" evidence="1">
    <location>
        <begin position="1"/>
        <end position="10"/>
    </location>
</feature>
<feature type="region of interest" description="Disordered" evidence="1">
    <location>
        <begin position="1"/>
        <end position="23"/>
    </location>
</feature>
<evidence type="ECO:0000313" key="2">
    <source>
        <dbReference type="EMBL" id="QDU81699.1"/>
    </source>
</evidence>
<proteinExistence type="predicted"/>
<evidence type="ECO:0000256" key="1">
    <source>
        <dbReference type="SAM" id="MobiDB-lite"/>
    </source>
</evidence>
<dbReference type="KEGG" id="plon:Pla110_34440"/>
<dbReference type="AlphaFoldDB" id="A0A518CR42"/>
<reference evidence="2 3" key="1">
    <citation type="submission" date="2019-02" db="EMBL/GenBank/DDBJ databases">
        <title>Deep-cultivation of Planctomycetes and their phenomic and genomic characterization uncovers novel biology.</title>
        <authorList>
            <person name="Wiegand S."/>
            <person name="Jogler M."/>
            <person name="Boedeker C."/>
            <person name="Pinto D."/>
            <person name="Vollmers J."/>
            <person name="Rivas-Marin E."/>
            <person name="Kohn T."/>
            <person name="Peeters S.H."/>
            <person name="Heuer A."/>
            <person name="Rast P."/>
            <person name="Oberbeckmann S."/>
            <person name="Bunk B."/>
            <person name="Jeske O."/>
            <person name="Meyerdierks A."/>
            <person name="Storesund J.E."/>
            <person name="Kallscheuer N."/>
            <person name="Luecker S."/>
            <person name="Lage O.M."/>
            <person name="Pohl T."/>
            <person name="Merkel B.J."/>
            <person name="Hornburger P."/>
            <person name="Mueller R.-W."/>
            <person name="Bruemmer F."/>
            <person name="Labrenz M."/>
            <person name="Spormann A.M."/>
            <person name="Op den Camp H."/>
            <person name="Overmann J."/>
            <person name="Amann R."/>
            <person name="Jetten M.S.M."/>
            <person name="Mascher T."/>
            <person name="Medema M.H."/>
            <person name="Devos D.P."/>
            <person name="Kaster A.-K."/>
            <person name="Ovreas L."/>
            <person name="Rohde M."/>
            <person name="Galperin M.Y."/>
            <person name="Jogler C."/>
        </authorList>
    </citation>
    <scope>NUCLEOTIDE SEQUENCE [LARGE SCALE GENOMIC DNA]</scope>
    <source>
        <strain evidence="2 3">Pla110</strain>
    </source>
</reference>
<name>A0A518CR42_9PLAN</name>
<dbReference type="EMBL" id="CP036281">
    <property type="protein sequence ID" value="QDU81699.1"/>
    <property type="molecule type" value="Genomic_DNA"/>
</dbReference>
<dbReference type="Proteomes" id="UP000317178">
    <property type="component" value="Chromosome"/>
</dbReference>
<organism evidence="2 3">
    <name type="scientific">Polystyrenella longa</name>
    <dbReference type="NCBI Taxonomy" id="2528007"/>
    <lineage>
        <taxon>Bacteria</taxon>
        <taxon>Pseudomonadati</taxon>
        <taxon>Planctomycetota</taxon>
        <taxon>Planctomycetia</taxon>
        <taxon>Planctomycetales</taxon>
        <taxon>Planctomycetaceae</taxon>
        <taxon>Polystyrenella</taxon>
    </lineage>
</organism>
<protein>
    <submittedName>
        <fullName evidence="2">Uncharacterized protein</fullName>
    </submittedName>
</protein>
<keyword evidence="3" id="KW-1185">Reference proteome</keyword>
<sequence>MGAEKVSDKKRAAKYQPSSTGQAENQDKLFGFRAFIVRLTKNYCQFYKNTSGICGWATEVLVEQSMLRSLRSSVLLGF</sequence>
<evidence type="ECO:0000313" key="3">
    <source>
        <dbReference type="Proteomes" id="UP000317178"/>
    </source>
</evidence>
<gene>
    <name evidence="2" type="ORF">Pla110_34440</name>
</gene>